<evidence type="ECO:0000256" key="14">
    <source>
        <dbReference type="RuleBase" id="RU367134"/>
    </source>
</evidence>
<feature type="active site" description="Proton acceptor" evidence="11">
    <location>
        <position position="348"/>
    </location>
</feature>
<accession>A0A7E4V862</accession>
<evidence type="ECO:0000256" key="8">
    <source>
        <dbReference type="ARBA" id="ARBA00023254"/>
    </source>
</evidence>
<dbReference type="CDD" id="cd14007">
    <property type="entry name" value="STKc_Aurora"/>
    <property type="match status" value="1"/>
</dbReference>
<dbReference type="WBParaSite" id="Pan_g17746.t1">
    <property type="protein sequence ID" value="Pan_g17746.t1"/>
    <property type="gene ID" value="Pan_g17746"/>
</dbReference>
<evidence type="ECO:0000256" key="9">
    <source>
        <dbReference type="ARBA" id="ARBA00047899"/>
    </source>
</evidence>
<evidence type="ECO:0000256" key="4">
    <source>
        <dbReference type="ARBA" id="ARBA00022741"/>
    </source>
</evidence>
<feature type="region of interest" description="Disordered" evidence="15">
    <location>
        <begin position="100"/>
        <end position="217"/>
    </location>
</feature>
<dbReference type="InterPro" id="IPR030616">
    <property type="entry name" value="Aur-like"/>
</dbReference>
<evidence type="ECO:0000313" key="18">
    <source>
        <dbReference type="WBParaSite" id="Pan_g17746.t1"/>
    </source>
</evidence>
<dbReference type="SUPFAM" id="SSF56112">
    <property type="entry name" value="Protein kinase-like (PK-like)"/>
    <property type="match status" value="1"/>
</dbReference>
<keyword evidence="7" id="KW-0156">Chromatin regulator</keyword>
<dbReference type="EC" id="2.7.11.1" evidence="14"/>
<reference evidence="17" key="1">
    <citation type="journal article" date="2013" name="Genetics">
        <title>The draft genome and transcriptome of Panagrellus redivivus are shaped by the harsh demands of a free-living lifestyle.</title>
        <authorList>
            <person name="Srinivasan J."/>
            <person name="Dillman A.R."/>
            <person name="Macchietto M.G."/>
            <person name="Heikkinen L."/>
            <person name="Lakso M."/>
            <person name="Fracchia K.M."/>
            <person name="Antoshechkin I."/>
            <person name="Mortazavi A."/>
            <person name="Wong G."/>
            <person name="Sternberg P.W."/>
        </authorList>
    </citation>
    <scope>NUCLEOTIDE SEQUENCE [LARGE SCALE GENOMIC DNA]</scope>
    <source>
        <strain evidence="17">MT8872</strain>
    </source>
</reference>
<dbReference type="FunFam" id="1.10.510.10:FF:000235">
    <property type="entry name" value="Serine/threonine-protein kinase ark1"/>
    <property type="match status" value="1"/>
</dbReference>
<dbReference type="GO" id="GO:0030261">
    <property type="term" value="P:chromosome condensation"/>
    <property type="evidence" value="ECO:0007669"/>
    <property type="project" value="UniProtKB-ARBA"/>
</dbReference>
<dbReference type="FunFam" id="3.30.200.20:FF:000042">
    <property type="entry name" value="Aurora kinase A"/>
    <property type="match status" value="1"/>
</dbReference>
<feature type="compositionally biased region" description="Polar residues" evidence="15">
    <location>
        <begin position="179"/>
        <end position="194"/>
    </location>
</feature>
<dbReference type="SMART" id="SM00355">
    <property type="entry name" value="ZnF_C2H2"/>
    <property type="match status" value="2"/>
</dbReference>
<keyword evidence="6 12" id="KW-0067">ATP-binding</keyword>
<evidence type="ECO:0000256" key="3">
    <source>
        <dbReference type="ARBA" id="ARBA00022679"/>
    </source>
</evidence>
<dbReference type="PANTHER" id="PTHR24350">
    <property type="entry name" value="SERINE/THREONINE-PROTEIN KINASE IAL-RELATED"/>
    <property type="match status" value="1"/>
</dbReference>
<protein>
    <recommendedName>
        <fullName evidence="14">Aurora kinase</fullName>
        <ecNumber evidence="14">2.7.11.1</ecNumber>
    </recommendedName>
</protein>
<evidence type="ECO:0000256" key="1">
    <source>
        <dbReference type="ARBA" id="ARBA00004214"/>
    </source>
</evidence>
<reference evidence="18" key="2">
    <citation type="submission" date="2020-10" db="UniProtKB">
        <authorList>
            <consortium name="WormBaseParasite"/>
        </authorList>
    </citation>
    <scope>IDENTIFICATION</scope>
</reference>
<evidence type="ECO:0000256" key="12">
    <source>
        <dbReference type="PIRSR" id="PIRSR630616-2"/>
    </source>
</evidence>
<evidence type="ECO:0000259" key="16">
    <source>
        <dbReference type="PROSITE" id="PS50011"/>
    </source>
</evidence>
<feature type="binding site" evidence="12">
    <location>
        <begin position="352"/>
        <end position="353"/>
    </location>
    <ligand>
        <name>ATP</name>
        <dbReference type="ChEBI" id="CHEBI:30616"/>
    </ligand>
</feature>
<feature type="cross-link" description="Glycyl lysine isopeptide (Lys-Gly) (interchain with G-Cter in SUMO2)" evidence="13">
    <location>
        <position position="350"/>
    </location>
</feature>
<dbReference type="AlphaFoldDB" id="A0A7E4V862"/>
<feature type="binding site" evidence="12">
    <location>
        <position position="366"/>
    </location>
    <ligand>
        <name>ATP</name>
        <dbReference type="ChEBI" id="CHEBI:30616"/>
    </ligand>
</feature>
<dbReference type="GO" id="GO:0004674">
    <property type="term" value="F:protein serine/threonine kinase activity"/>
    <property type="evidence" value="ECO:0007669"/>
    <property type="project" value="UniProtKB-KW"/>
</dbReference>
<organism evidence="17 18">
    <name type="scientific">Panagrellus redivivus</name>
    <name type="common">Microworm</name>
    <dbReference type="NCBI Taxonomy" id="6233"/>
    <lineage>
        <taxon>Eukaryota</taxon>
        <taxon>Metazoa</taxon>
        <taxon>Ecdysozoa</taxon>
        <taxon>Nematoda</taxon>
        <taxon>Chromadorea</taxon>
        <taxon>Rhabditida</taxon>
        <taxon>Tylenchina</taxon>
        <taxon>Panagrolaimomorpha</taxon>
        <taxon>Panagrolaimoidea</taxon>
        <taxon>Panagrolaimidae</taxon>
        <taxon>Panagrellus</taxon>
    </lineage>
</organism>
<evidence type="ECO:0000256" key="13">
    <source>
        <dbReference type="PIRSR" id="PIRSR630616-3"/>
    </source>
</evidence>
<dbReference type="InterPro" id="IPR011009">
    <property type="entry name" value="Kinase-like_dom_sf"/>
</dbReference>
<dbReference type="InterPro" id="IPR013087">
    <property type="entry name" value="Znf_C2H2_type"/>
</dbReference>
<feature type="domain" description="Protein kinase" evidence="16">
    <location>
        <begin position="225"/>
        <end position="473"/>
    </location>
</feature>
<evidence type="ECO:0000313" key="17">
    <source>
        <dbReference type="Proteomes" id="UP000492821"/>
    </source>
</evidence>
<keyword evidence="3 14" id="KW-0808">Transferase</keyword>
<keyword evidence="5 14" id="KW-0418">Kinase</keyword>
<comment type="similarity">
    <text evidence="14">Belongs to the protein kinase superfamily. Ser/Thr protein kinase family. Aurora subfamily.</text>
</comment>
<sequence length="488" mass="56680">MFSCIYRQCNENFPDVEELKNHCLKSHRKANLAWYHCPVEQCDFMCRIRSGIYKHLRTDHVDDEEVEESNADIEVQEIERDHSNRADVEANISNVGVEEIEGNQSDRAEIEGSHSDRAEIEGDHSNRADVEADISNVGVEEIERNHSDRAEVEGNRSNRGANESNNSNIEVEEIDRNGTALNVTPNLSRRQSVRTPIREPVLPANDDDHAHSPPLENRNLKLRDFDIGKKLGKGHYGKVYLAREKQHQVVVGLKILLKSKIRKQRMESYVVREIDIQCHLSHPNILRLYNYFFDDEKIYMVLEYALHGELYKILQKLTRFCEARTAWYVFQVADALNYCHSKHIIHRDIKPENILVSSNGSVQLADFGSSVHSDKKRATRIGNLAYSAPEMVAGVYDYRVDNWAVGVLCYEFLDGNPPFESTTNDKIRRLIKYVRYKYTEHFSEDSKDLISKLLVWDPEERFSLDDVMGHYWIKQQLELARHIDFTKF</sequence>
<dbReference type="GO" id="GO:0000070">
    <property type="term" value="P:mitotic sister chromatid segregation"/>
    <property type="evidence" value="ECO:0007669"/>
    <property type="project" value="UniProtKB-ARBA"/>
</dbReference>
<keyword evidence="17" id="KW-1185">Reference proteome</keyword>
<keyword evidence="8" id="KW-0469">Meiosis</keyword>
<proteinExistence type="inferred from homology"/>
<evidence type="ECO:0000256" key="11">
    <source>
        <dbReference type="PIRSR" id="PIRSR630616-1"/>
    </source>
</evidence>
<dbReference type="Pfam" id="PF00069">
    <property type="entry name" value="Pkinase"/>
    <property type="match status" value="1"/>
</dbReference>
<dbReference type="PROSITE" id="PS00028">
    <property type="entry name" value="ZINC_FINGER_C2H2_1"/>
    <property type="match status" value="2"/>
</dbReference>
<keyword evidence="2 14" id="KW-0723">Serine/threonine-protein kinase</keyword>
<evidence type="ECO:0000256" key="7">
    <source>
        <dbReference type="ARBA" id="ARBA00022853"/>
    </source>
</evidence>
<feature type="compositionally biased region" description="Basic and acidic residues" evidence="15">
    <location>
        <begin position="141"/>
        <end position="156"/>
    </location>
</feature>
<name>A0A7E4V862_PANRE</name>
<dbReference type="InterPro" id="IPR000719">
    <property type="entry name" value="Prot_kinase_dom"/>
</dbReference>
<evidence type="ECO:0000256" key="6">
    <source>
        <dbReference type="ARBA" id="ARBA00022840"/>
    </source>
</evidence>
<keyword evidence="4 12" id="KW-0547">Nucleotide-binding</keyword>
<feature type="binding site" evidence="12">
    <location>
        <begin position="303"/>
        <end position="305"/>
    </location>
    <ligand>
        <name>ATP</name>
        <dbReference type="ChEBI" id="CHEBI:30616"/>
    </ligand>
</feature>
<dbReference type="GO" id="GO:0005524">
    <property type="term" value="F:ATP binding"/>
    <property type="evidence" value="ECO:0007669"/>
    <property type="project" value="UniProtKB-UniRule"/>
</dbReference>
<dbReference type="GO" id="GO:0032506">
    <property type="term" value="P:cytokinetic process"/>
    <property type="evidence" value="ECO:0007669"/>
    <property type="project" value="UniProtKB-ARBA"/>
</dbReference>
<comment type="subcellular location">
    <subcellularLocation>
        <location evidence="1">Midbody</location>
    </subcellularLocation>
</comment>
<evidence type="ECO:0000256" key="2">
    <source>
        <dbReference type="ARBA" id="ARBA00022527"/>
    </source>
</evidence>
<dbReference type="SMART" id="SM00220">
    <property type="entry name" value="S_TKc"/>
    <property type="match status" value="1"/>
</dbReference>
<evidence type="ECO:0000256" key="15">
    <source>
        <dbReference type="SAM" id="MobiDB-lite"/>
    </source>
</evidence>
<dbReference type="PROSITE" id="PS00108">
    <property type="entry name" value="PROTEIN_KINASE_ST"/>
    <property type="match status" value="1"/>
</dbReference>
<dbReference type="GO" id="GO:0051321">
    <property type="term" value="P:meiotic cell cycle"/>
    <property type="evidence" value="ECO:0007669"/>
    <property type="project" value="UniProtKB-KW"/>
</dbReference>
<dbReference type="InterPro" id="IPR008271">
    <property type="entry name" value="Ser/Thr_kinase_AS"/>
</dbReference>
<evidence type="ECO:0000256" key="10">
    <source>
        <dbReference type="ARBA" id="ARBA00048679"/>
    </source>
</evidence>
<evidence type="ECO:0000256" key="5">
    <source>
        <dbReference type="ARBA" id="ARBA00022777"/>
    </source>
</evidence>
<comment type="catalytic activity">
    <reaction evidence="9 14">
        <text>L-threonyl-[protein] + ATP = O-phospho-L-threonyl-[protein] + ADP + H(+)</text>
        <dbReference type="Rhea" id="RHEA:46608"/>
        <dbReference type="Rhea" id="RHEA-COMP:11060"/>
        <dbReference type="Rhea" id="RHEA-COMP:11605"/>
        <dbReference type="ChEBI" id="CHEBI:15378"/>
        <dbReference type="ChEBI" id="CHEBI:30013"/>
        <dbReference type="ChEBI" id="CHEBI:30616"/>
        <dbReference type="ChEBI" id="CHEBI:61977"/>
        <dbReference type="ChEBI" id="CHEBI:456216"/>
        <dbReference type="EC" id="2.7.11.1"/>
    </reaction>
</comment>
<feature type="compositionally biased region" description="Basic and acidic residues" evidence="15">
    <location>
        <begin position="104"/>
        <end position="130"/>
    </location>
</feature>
<dbReference type="PROSITE" id="PS50011">
    <property type="entry name" value="PROTEIN_KINASE_DOM"/>
    <property type="match status" value="1"/>
</dbReference>
<feature type="binding site" evidence="12">
    <location>
        <position position="254"/>
    </location>
    <ligand>
        <name>ATP</name>
        <dbReference type="ChEBI" id="CHEBI:30616"/>
    </ligand>
</feature>
<dbReference type="GO" id="GO:0030496">
    <property type="term" value="C:midbody"/>
    <property type="evidence" value="ECO:0007669"/>
    <property type="project" value="UniProtKB-SubCell"/>
</dbReference>
<dbReference type="GO" id="GO:0006325">
    <property type="term" value="P:chromatin organization"/>
    <property type="evidence" value="ECO:0007669"/>
    <property type="project" value="UniProtKB-KW"/>
</dbReference>
<dbReference type="Proteomes" id="UP000492821">
    <property type="component" value="Unassembled WGS sequence"/>
</dbReference>
<dbReference type="Gene3D" id="1.10.510.10">
    <property type="entry name" value="Transferase(Phosphotransferase) domain 1"/>
    <property type="match status" value="1"/>
</dbReference>
<comment type="catalytic activity">
    <reaction evidence="10 14">
        <text>L-seryl-[protein] + ATP = O-phospho-L-seryl-[protein] + ADP + H(+)</text>
        <dbReference type="Rhea" id="RHEA:17989"/>
        <dbReference type="Rhea" id="RHEA-COMP:9863"/>
        <dbReference type="Rhea" id="RHEA-COMP:11604"/>
        <dbReference type="ChEBI" id="CHEBI:15378"/>
        <dbReference type="ChEBI" id="CHEBI:29999"/>
        <dbReference type="ChEBI" id="CHEBI:30616"/>
        <dbReference type="ChEBI" id="CHEBI:83421"/>
        <dbReference type="ChEBI" id="CHEBI:456216"/>
        <dbReference type="EC" id="2.7.11.1"/>
    </reaction>
</comment>